<dbReference type="Proteomes" id="UP000663923">
    <property type="component" value="Chromosome"/>
</dbReference>
<dbReference type="PANTHER" id="PTHR35330:SF1">
    <property type="entry name" value="SIROHEME BIOSYNTHESIS PROTEIN MET8"/>
    <property type="match status" value="1"/>
</dbReference>
<comment type="pathway">
    <text evidence="1">Porphyrin-containing compound metabolism; siroheme biosynthesis; sirohydrochlorin from precorrin-2: step 1/1.</text>
</comment>
<evidence type="ECO:0000256" key="4">
    <source>
        <dbReference type="ARBA" id="ARBA00023027"/>
    </source>
</evidence>
<keyword evidence="4" id="KW-0520">NAD</keyword>
<dbReference type="SUPFAM" id="SSF51735">
    <property type="entry name" value="NAD(P)-binding Rossmann-fold domains"/>
    <property type="match status" value="1"/>
</dbReference>
<dbReference type="Gene3D" id="3.40.50.720">
    <property type="entry name" value="NAD(P)-binding Rossmann-like Domain"/>
    <property type="match status" value="1"/>
</dbReference>
<accession>A0ABX7T3Z0</accession>
<evidence type="ECO:0000313" key="7">
    <source>
        <dbReference type="EMBL" id="QTD55262.1"/>
    </source>
</evidence>
<evidence type="ECO:0000256" key="2">
    <source>
        <dbReference type="ARBA" id="ARBA00012400"/>
    </source>
</evidence>
<keyword evidence="5" id="KW-0627">Porphyrin biosynthesis</keyword>
<protein>
    <recommendedName>
        <fullName evidence="2">precorrin-2 dehydrogenase</fullName>
        <ecNumber evidence="2">1.3.1.76</ecNumber>
    </recommendedName>
</protein>
<gene>
    <name evidence="7" type="ORF">J4G78_13685</name>
</gene>
<dbReference type="InterPro" id="IPR028161">
    <property type="entry name" value="Met8-like"/>
</dbReference>
<evidence type="ECO:0000256" key="6">
    <source>
        <dbReference type="ARBA" id="ARBA00047561"/>
    </source>
</evidence>
<organism evidence="7 8">
    <name type="scientific">Parasphingorhabdus cellanae</name>
    <dbReference type="NCBI Taxonomy" id="2806553"/>
    <lineage>
        <taxon>Bacteria</taxon>
        <taxon>Pseudomonadati</taxon>
        <taxon>Pseudomonadota</taxon>
        <taxon>Alphaproteobacteria</taxon>
        <taxon>Sphingomonadales</taxon>
        <taxon>Sphingomonadaceae</taxon>
        <taxon>Parasphingorhabdus</taxon>
    </lineage>
</organism>
<dbReference type="InterPro" id="IPR036291">
    <property type="entry name" value="NAD(P)-bd_dom_sf"/>
</dbReference>
<dbReference type="EMBL" id="CP071794">
    <property type="protein sequence ID" value="QTD55262.1"/>
    <property type="molecule type" value="Genomic_DNA"/>
</dbReference>
<dbReference type="Pfam" id="PF13241">
    <property type="entry name" value="NAD_binding_7"/>
    <property type="match status" value="1"/>
</dbReference>
<sequence length="256" mass="27497">MDQLPIFVTLKNRKVILLGSGEMADAKRRLYERAGAVLTDDEQAQAALAVVAIEDDDEAAAAVKRLKARGLLVNAVDRSALCDYTTPAIIDRDPVLIAIGTGGASAGLAKAIRQRLEQMLPARLGQLAKGLFTARGQIKQRWPDGSDRRRAIDAALNPGGTLDPFADQDADAIDAWLNDPEAGNQTGVVEVTLHSADPDDLTIKQARLLGQADAIYAEKNTPDAVLIRARADAERFDLEAFDATQVTGLTLVIRYS</sequence>
<evidence type="ECO:0000256" key="3">
    <source>
        <dbReference type="ARBA" id="ARBA00023002"/>
    </source>
</evidence>
<dbReference type="NCBIfam" id="TIGR01470">
    <property type="entry name" value="cysG_Nterm"/>
    <property type="match status" value="1"/>
</dbReference>
<dbReference type="PANTHER" id="PTHR35330">
    <property type="entry name" value="SIROHEME BIOSYNTHESIS PROTEIN MET8"/>
    <property type="match status" value="1"/>
</dbReference>
<dbReference type="InterPro" id="IPR006367">
    <property type="entry name" value="Sirohaem_synthase_N"/>
</dbReference>
<keyword evidence="3" id="KW-0560">Oxidoreductase</keyword>
<dbReference type="Gene3D" id="1.10.8.610">
    <property type="entry name" value="SirC, precorrin-2 dehydrogenase, C-terminal helical domain-like"/>
    <property type="match status" value="1"/>
</dbReference>
<keyword evidence="8" id="KW-1185">Reference proteome</keyword>
<evidence type="ECO:0000313" key="8">
    <source>
        <dbReference type="Proteomes" id="UP000663923"/>
    </source>
</evidence>
<evidence type="ECO:0000256" key="1">
    <source>
        <dbReference type="ARBA" id="ARBA00005010"/>
    </source>
</evidence>
<name>A0ABX7T3Z0_9SPHN</name>
<dbReference type="RefSeq" id="WP_207987086.1">
    <property type="nucleotide sequence ID" value="NZ_CP071794.1"/>
</dbReference>
<dbReference type="InterPro" id="IPR042518">
    <property type="entry name" value="SirC_C"/>
</dbReference>
<evidence type="ECO:0000256" key="5">
    <source>
        <dbReference type="ARBA" id="ARBA00023244"/>
    </source>
</evidence>
<reference evidence="7 8" key="1">
    <citation type="submission" date="2021-03" db="EMBL/GenBank/DDBJ databases">
        <title>Complete genome of Parasphingorhabdus_sp.JHSY0214.</title>
        <authorList>
            <person name="Yoo J.H."/>
            <person name="Bae J.W."/>
        </authorList>
    </citation>
    <scope>NUCLEOTIDE SEQUENCE [LARGE SCALE GENOMIC DNA]</scope>
    <source>
        <strain evidence="7 8">JHSY0214</strain>
    </source>
</reference>
<proteinExistence type="predicted"/>
<comment type="catalytic activity">
    <reaction evidence="6">
        <text>precorrin-2 + NAD(+) = sirohydrochlorin + NADH + 2 H(+)</text>
        <dbReference type="Rhea" id="RHEA:15613"/>
        <dbReference type="ChEBI" id="CHEBI:15378"/>
        <dbReference type="ChEBI" id="CHEBI:57540"/>
        <dbReference type="ChEBI" id="CHEBI:57945"/>
        <dbReference type="ChEBI" id="CHEBI:58351"/>
        <dbReference type="ChEBI" id="CHEBI:58827"/>
        <dbReference type="EC" id="1.3.1.76"/>
    </reaction>
</comment>
<dbReference type="EC" id="1.3.1.76" evidence="2"/>
<dbReference type="SUPFAM" id="SSF75615">
    <property type="entry name" value="Siroheme synthase middle domains-like"/>
    <property type="match status" value="1"/>
</dbReference>